<dbReference type="AlphaFoldDB" id="A0A4W4GSI6"/>
<proteinExistence type="inferred from homology"/>
<keyword evidence="4" id="KW-0238">DNA-binding</keyword>
<evidence type="ECO:0000256" key="5">
    <source>
        <dbReference type="ARBA" id="ARBA00023163"/>
    </source>
</evidence>
<dbReference type="GO" id="GO:0039021">
    <property type="term" value="P:pronephric glomerulus development"/>
    <property type="evidence" value="ECO:0007669"/>
    <property type="project" value="Ensembl"/>
</dbReference>
<dbReference type="GO" id="GO:0001228">
    <property type="term" value="F:DNA-binding transcription activator activity, RNA polymerase II-specific"/>
    <property type="evidence" value="ECO:0007669"/>
    <property type="project" value="InterPro"/>
</dbReference>
<dbReference type="Gene3D" id="2.80.10.50">
    <property type="match status" value="1"/>
</dbReference>
<keyword evidence="6" id="KW-0539">Nucleus</keyword>
<dbReference type="FunFam" id="2.60.40.1450:FF:000001">
    <property type="entry name" value="Recombining binding protein suppressor of hairless"/>
    <property type="match status" value="1"/>
</dbReference>
<feature type="domain" description="Beta-trefoil DNA-binding" evidence="9">
    <location>
        <begin position="167"/>
        <end position="316"/>
    </location>
</feature>
<dbReference type="InterPro" id="IPR037095">
    <property type="entry name" value="RBP-J/Cbf11_DNA-bd_sf"/>
</dbReference>
<dbReference type="GO" id="GO:0030325">
    <property type="term" value="P:adrenal gland development"/>
    <property type="evidence" value="ECO:0007669"/>
    <property type="project" value="Ensembl"/>
</dbReference>
<dbReference type="PANTHER" id="PTHR10665">
    <property type="entry name" value="RECOMBINING BINDING PROTEIN SUPPRESSOR OF HAIRLESS"/>
    <property type="match status" value="1"/>
</dbReference>
<evidence type="ECO:0000259" key="9">
    <source>
        <dbReference type="SMART" id="SM01268"/>
    </source>
</evidence>
<dbReference type="GO" id="GO:0001756">
    <property type="term" value="P:somitogenesis"/>
    <property type="evidence" value="ECO:0007669"/>
    <property type="project" value="Ensembl"/>
</dbReference>
<dbReference type="GO" id="GO:0007507">
    <property type="term" value="P:heart development"/>
    <property type="evidence" value="ECO:0007669"/>
    <property type="project" value="Ensembl"/>
</dbReference>
<dbReference type="GO" id="GO:0002040">
    <property type="term" value="P:sprouting angiogenesis"/>
    <property type="evidence" value="ECO:0007669"/>
    <property type="project" value="Ensembl"/>
</dbReference>
<dbReference type="GO" id="GO:0000978">
    <property type="term" value="F:RNA polymerase II cis-regulatory region sequence-specific DNA binding"/>
    <property type="evidence" value="ECO:0007669"/>
    <property type="project" value="InterPro"/>
</dbReference>
<dbReference type="Pfam" id="PF09270">
    <property type="entry name" value="BTD"/>
    <property type="match status" value="1"/>
</dbReference>
<evidence type="ECO:0000256" key="1">
    <source>
        <dbReference type="ARBA" id="ARBA00004123"/>
    </source>
</evidence>
<evidence type="ECO:0000256" key="4">
    <source>
        <dbReference type="ARBA" id="ARBA00023125"/>
    </source>
</evidence>
<dbReference type="GO" id="GO:0003140">
    <property type="term" value="P:determination of left/right asymmetry in lateral mesoderm"/>
    <property type="evidence" value="ECO:0007669"/>
    <property type="project" value="Ensembl"/>
</dbReference>
<keyword evidence="11" id="KW-1185">Reference proteome</keyword>
<feature type="domain" description="RBP-J/Cbf11/Cbf12 DNA binding" evidence="8">
    <location>
        <begin position="35"/>
        <end position="166"/>
    </location>
</feature>
<dbReference type="InterPro" id="IPR008967">
    <property type="entry name" value="p53-like_TF_DNA-bd_sf"/>
</dbReference>
<dbReference type="InterPro" id="IPR040159">
    <property type="entry name" value="CLS_fam"/>
</dbReference>
<keyword evidence="3" id="KW-0805">Transcription regulation</keyword>
<keyword evidence="5" id="KW-0804">Transcription</keyword>
<dbReference type="Gene3D" id="2.60.40.1450">
    <property type="entry name" value="LAG1, DNA binding domain"/>
    <property type="match status" value="1"/>
</dbReference>
<evidence type="ECO:0000313" key="10">
    <source>
        <dbReference type="Ensembl" id="ENSEEEP00000041535.2"/>
    </source>
</evidence>
<dbReference type="SMART" id="SM01267">
    <property type="entry name" value="LAG1_DNAbind"/>
    <property type="match status" value="1"/>
</dbReference>
<evidence type="ECO:0000256" key="6">
    <source>
        <dbReference type="ARBA" id="ARBA00023242"/>
    </source>
</evidence>
<dbReference type="InterPro" id="IPR015350">
    <property type="entry name" value="Beta-trefoil_DNA-bd_dom"/>
</dbReference>
<evidence type="ECO:0000259" key="8">
    <source>
        <dbReference type="SMART" id="SM01267"/>
    </source>
</evidence>
<gene>
    <name evidence="10" type="primary">rbpjb</name>
</gene>
<dbReference type="FunFam" id="2.80.10.50:FF:000003">
    <property type="entry name" value="recombining binding protein suppressor of hairless"/>
    <property type="match status" value="1"/>
</dbReference>
<dbReference type="InterPro" id="IPR015351">
    <property type="entry name" value="RBP-J/Cbf11/Cbf12_DNA-bd"/>
</dbReference>
<evidence type="ECO:0000256" key="2">
    <source>
        <dbReference type="ARBA" id="ARBA00009704"/>
    </source>
</evidence>
<dbReference type="Pfam" id="PF09271">
    <property type="entry name" value="LAG1-DNAbind"/>
    <property type="match status" value="1"/>
</dbReference>
<reference evidence="10" key="5">
    <citation type="submission" date="2025-09" db="UniProtKB">
        <authorList>
            <consortium name="Ensembl"/>
        </authorList>
    </citation>
    <scope>IDENTIFICATION</scope>
</reference>
<feature type="region of interest" description="Disordered" evidence="7">
    <location>
        <begin position="406"/>
        <end position="430"/>
    </location>
</feature>
<dbReference type="SUPFAM" id="SSF49417">
    <property type="entry name" value="p53-like transcription factors"/>
    <property type="match status" value="1"/>
</dbReference>
<organism evidence="10 11">
    <name type="scientific">Electrophorus electricus</name>
    <name type="common">Electric eel</name>
    <name type="synonym">Gymnotus electricus</name>
    <dbReference type="NCBI Taxonomy" id="8005"/>
    <lineage>
        <taxon>Eukaryota</taxon>
        <taxon>Metazoa</taxon>
        <taxon>Chordata</taxon>
        <taxon>Craniata</taxon>
        <taxon>Vertebrata</taxon>
        <taxon>Euteleostomi</taxon>
        <taxon>Actinopterygii</taxon>
        <taxon>Neopterygii</taxon>
        <taxon>Teleostei</taxon>
        <taxon>Ostariophysi</taxon>
        <taxon>Gymnotiformes</taxon>
        <taxon>Gymnotoidei</taxon>
        <taxon>Gymnotidae</taxon>
        <taxon>Electrophorus</taxon>
    </lineage>
</organism>
<dbReference type="GO" id="GO:0039022">
    <property type="term" value="P:pronephric duct development"/>
    <property type="evidence" value="ECO:0007669"/>
    <property type="project" value="Ensembl"/>
</dbReference>
<reference evidence="10" key="4">
    <citation type="submission" date="2025-08" db="UniProtKB">
        <authorList>
            <consortium name="Ensembl"/>
        </authorList>
    </citation>
    <scope>IDENTIFICATION</scope>
</reference>
<name>A0A4W4GSI6_ELEEL</name>
<comment type="subcellular location">
    <subcellularLocation>
        <location evidence="1">Nucleus</location>
    </subcellularLocation>
</comment>
<accession>A0A4W4GSI6</accession>
<dbReference type="SUPFAM" id="SSF110217">
    <property type="entry name" value="DNA-binding protein LAG-1 (CSL)"/>
    <property type="match status" value="1"/>
</dbReference>
<dbReference type="Ensembl" id="ENSEEET00000042014.2">
    <property type="protein sequence ID" value="ENSEEEP00000041535.2"/>
    <property type="gene ID" value="ENSEEEG00000019597.2"/>
</dbReference>
<reference evidence="10" key="3">
    <citation type="submission" date="2020-05" db="EMBL/GenBank/DDBJ databases">
        <title>Electrophorus electricus (electric eel) genome, fEleEle1, primary haplotype.</title>
        <authorList>
            <person name="Myers G."/>
            <person name="Meyer A."/>
            <person name="Fedrigo O."/>
            <person name="Formenti G."/>
            <person name="Rhie A."/>
            <person name="Tracey A."/>
            <person name="Sims Y."/>
            <person name="Jarvis E.D."/>
        </authorList>
    </citation>
    <scope>NUCLEOTIDE SEQUENCE [LARGE SCALE GENOMIC DNA]</scope>
</reference>
<sequence length="489" mass="55298">MWGNMKNCNDLSNFPKKRKGWEAMRNYLKERGDQTVLILHAKVAQKSYGNEKRFFCPPPCVYLMGCGWKKKREQMERDGCSEQESQPCAFIGIGNSDQEMQQLNLEGKNYCTAKTLYISDSDKRKHFMLSVRMLYGNSANIGVFLSKRIKVISKPSKKKQSLKNADLCIASGTKVALFNRLRSQTVSTRYLHVEGGNFHASSQQWGAFYIHLLDDEESEGEEFTVRDGYIHYGQTVKLVCSVTGMALPRLIIRKVDKQTALLDADDPVSQLHKCAFYLKDTERMYLCLSQERIIQFQATPCPKEPNKEMINDGASWTIISTDKAEYTFYEGMGPVHSSVTPVPVVESLQVWREHALRGPGHFGVPRGLAMGAAACAGTRDAGAQRWHYLLHHADVHVHARARPAATLQRRGSHPEDGRCQPAGRHRRGRDWRRVRVRGRGRAQPRHALVFQRHGRRGVLTATGALEDPRQTAAAANDRTCTFQKESAAY</sequence>
<comment type="similarity">
    <text evidence="2">Belongs to the Su(H) family.</text>
</comment>
<protein>
    <recommendedName>
        <fullName evidence="12">Recombination signal binding protein for immunoglobulin kappa J region a</fullName>
    </recommendedName>
</protein>
<reference evidence="11" key="1">
    <citation type="journal article" date="2014" name="Science">
        <title>Nonhuman genetics. Genomic basis for the convergent evolution of electric organs.</title>
        <authorList>
            <person name="Gallant J.R."/>
            <person name="Traeger L.L."/>
            <person name="Volkening J.D."/>
            <person name="Moffett H."/>
            <person name="Chen P.H."/>
            <person name="Novina C.D."/>
            <person name="Phillips G.N.Jr."/>
            <person name="Anand R."/>
            <person name="Wells G.B."/>
            <person name="Pinch M."/>
            <person name="Guth R."/>
            <person name="Unguez G.A."/>
            <person name="Albert J.S."/>
            <person name="Zakon H.H."/>
            <person name="Samanta M.P."/>
            <person name="Sussman M.R."/>
        </authorList>
    </citation>
    <scope>NUCLEOTIDE SEQUENCE [LARGE SCALE GENOMIC DNA]</scope>
</reference>
<evidence type="ECO:0008006" key="12">
    <source>
        <dbReference type="Google" id="ProtNLM"/>
    </source>
</evidence>
<evidence type="ECO:0000256" key="7">
    <source>
        <dbReference type="SAM" id="MobiDB-lite"/>
    </source>
</evidence>
<dbReference type="InterPro" id="IPR036358">
    <property type="entry name" value="BTD_sf"/>
</dbReference>
<dbReference type="GO" id="GO:0005634">
    <property type="term" value="C:nucleus"/>
    <property type="evidence" value="ECO:0007669"/>
    <property type="project" value="UniProtKB-SubCell"/>
</dbReference>
<dbReference type="Proteomes" id="UP000314983">
    <property type="component" value="Chromosome 19"/>
</dbReference>
<dbReference type="SMART" id="SM01268">
    <property type="entry name" value="BTD"/>
    <property type="match status" value="1"/>
</dbReference>
<dbReference type="GO" id="GO:0060840">
    <property type="term" value="P:artery development"/>
    <property type="evidence" value="ECO:0007669"/>
    <property type="project" value="Ensembl"/>
</dbReference>
<evidence type="ECO:0000313" key="11">
    <source>
        <dbReference type="Proteomes" id="UP000314983"/>
    </source>
</evidence>
<evidence type="ECO:0000256" key="3">
    <source>
        <dbReference type="ARBA" id="ARBA00023015"/>
    </source>
</evidence>
<dbReference type="GO" id="GO:0022008">
    <property type="term" value="P:neurogenesis"/>
    <property type="evidence" value="ECO:0007669"/>
    <property type="project" value="Ensembl"/>
</dbReference>
<dbReference type="GeneTree" id="ENSGT00390000005197"/>
<dbReference type="GO" id="GO:0072149">
    <property type="term" value="P:podocyte cell fate commitment"/>
    <property type="evidence" value="ECO:0007669"/>
    <property type="project" value="Ensembl"/>
</dbReference>
<reference evidence="11" key="2">
    <citation type="journal article" date="2017" name="Sci. Adv.">
        <title>A tail of two voltages: Proteomic comparison of the three electric organs of the electric eel.</title>
        <authorList>
            <person name="Traeger L.L."/>
            <person name="Sabat G."/>
            <person name="Barrett-Wilt G.A."/>
            <person name="Wells G.B."/>
            <person name="Sussman M.R."/>
        </authorList>
    </citation>
    <scope>NUCLEOTIDE SEQUENCE [LARGE SCALE GENOMIC DNA]</scope>
</reference>